<sequence length="126" mass="13916">MCKDIYLWQMELTTTEPQDNAILTLEEDLAKWQATAELITKTYAKPSSNDNSKPPTKKKPKFKKTTPQLSDRGQDKKLASGQKGDLPGNHNSGGNSGSPSKHKKFFKNNDSKSAGDKGNGPEKEHQ</sequence>
<dbReference type="AlphaFoldDB" id="A0A9P5SAV1"/>
<organism evidence="2 3">
    <name type="scientific">Podila minutissima</name>
    <dbReference type="NCBI Taxonomy" id="64525"/>
    <lineage>
        <taxon>Eukaryota</taxon>
        <taxon>Fungi</taxon>
        <taxon>Fungi incertae sedis</taxon>
        <taxon>Mucoromycota</taxon>
        <taxon>Mortierellomycotina</taxon>
        <taxon>Mortierellomycetes</taxon>
        <taxon>Mortierellales</taxon>
        <taxon>Mortierellaceae</taxon>
        <taxon>Podila</taxon>
    </lineage>
</organism>
<keyword evidence="3" id="KW-1185">Reference proteome</keyword>
<dbReference type="Proteomes" id="UP000696485">
    <property type="component" value="Unassembled WGS sequence"/>
</dbReference>
<proteinExistence type="predicted"/>
<evidence type="ECO:0000256" key="1">
    <source>
        <dbReference type="SAM" id="MobiDB-lite"/>
    </source>
</evidence>
<feature type="compositionally biased region" description="Low complexity" evidence="1">
    <location>
        <begin position="87"/>
        <end position="99"/>
    </location>
</feature>
<feature type="region of interest" description="Disordered" evidence="1">
    <location>
        <begin position="41"/>
        <end position="126"/>
    </location>
</feature>
<dbReference type="EMBL" id="JAAAUY010002071">
    <property type="protein sequence ID" value="KAF9315544.1"/>
    <property type="molecule type" value="Genomic_DNA"/>
</dbReference>
<feature type="compositionally biased region" description="Basic and acidic residues" evidence="1">
    <location>
        <begin position="107"/>
        <end position="126"/>
    </location>
</feature>
<feature type="compositionally biased region" description="Basic residues" evidence="1">
    <location>
        <begin position="55"/>
        <end position="64"/>
    </location>
</feature>
<protein>
    <submittedName>
        <fullName evidence="2">Uncharacterized protein</fullName>
    </submittedName>
</protein>
<name>A0A9P5SAV1_9FUNG</name>
<accession>A0A9P5SAV1</accession>
<evidence type="ECO:0000313" key="3">
    <source>
        <dbReference type="Proteomes" id="UP000696485"/>
    </source>
</evidence>
<evidence type="ECO:0000313" key="2">
    <source>
        <dbReference type="EMBL" id="KAF9315544.1"/>
    </source>
</evidence>
<reference evidence="2" key="1">
    <citation type="journal article" date="2020" name="Fungal Divers.">
        <title>Resolving the Mortierellaceae phylogeny through synthesis of multi-gene phylogenetics and phylogenomics.</title>
        <authorList>
            <person name="Vandepol N."/>
            <person name="Liber J."/>
            <person name="Desiro A."/>
            <person name="Na H."/>
            <person name="Kennedy M."/>
            <person name="Barry K."/>
            <person name="Grigoriev I.V."/>
            <person name="Miller A.N."/>
            <person name="O'Donnell K."/>
            <person name="Stajich J.E."/>
            <person name="Bonito G."/>
        </authorList>
    </citation>
    <scope>NUCLEOTIDE SEQUENCE</scope>
    <source>
        <strain evidence="2">NVP1</strain>
    </source>
</reference>
<gene>
    <name evidence="2" type="ORF">BG006_003739</name>
</gene>
<comment type="caution">
    <text evidence="2">The sequence shown here is derived from an EMBL/GenBank/DDBJ whole genome shotgun (WGS) entry which is preliminary data.</text>
</comment>